<dbReference type="AlphaFoldDB" id="U5D1X5"/>
<evidence type="ECO:0000313" key="3">
    <source>
        <dbReference type="Proteomes" id="UP000017836"/>
    </source>
</evidence>
<feature type="compositionally biased region" description="Basic and acidic residues" evidence="1">
    <location>
        <begin position="1"/>
        <end position="11"/>
    </location>
</feature>
<dbReference type="Gramene" id="ERN16429">
    <property type="protein sequence ID" value="ERN16429"/>
    <property type="gene ID" value="AMTR_s00052p00161510"/>
</dbReference>
<dbReference type="HOGENOM" id="CLU_1733953_0_0_1"/>
<protein>
    <submittedName>
        <fullName evidence="2">Uncharacterized protein</fullName>
    </submittedName>
</protein>
<dbReference type="EMBL" id="KI392446">
    <property type="protein sequence ID" value="ERN16429.1"/>
    <property type="molecule type" value="Genomic_DNA"/>
</dbReference>
<dbReference type="Proteomes" id="UP000017836">
    <property type="component" value="Unassembled WGS sequence"/>
</dbReference>
<name>U5D1X5_AMBTC</name>
<feature type="region of interest" description="Disordered" evidence="1">
    <location>
        <begin position="1"/>
        <end position="21"/>
    </location>
</feature>
<evidence type="ECO:0000313" key="2">
    <source>
        <dbReference type="EMBL" id="ERN16429.1"/>
    </source>
</evidence>
<evidence type="ECO:0000256" key="1">
    <source>
        <dbReference type="SAM" id="MobiDB-lite"/>
    </source>
</evidence>
<gene>
    <name evidence="2" type="ORF">AMTR_s00052p00161510</name>
</gene>
<keyword evidence="3" id="KW-1185">Reference proteome</keyword>
<organism evidence="2 3">
    <name type="scientific">Amborella trichopoda</name>
    <dbReference type="NCBI Taxonomy" id="13333"/>
    <lineage>
        <taxon>Eukaryota</taxon>
        <taxon>Viridiplantae</taxon>
        <taxon>Streptophyta</taxon>
        <taxon>Embryophyta</taxon>
        <taxon>Tracheophyta</taxon>
        <taxon>Spermatophyta</taxon>
        <taxon>Magnoliopsida</taxon>
        <taxon>Amborellales</taxon>
        <taxon>Amborellaceae</taxon>
        <taxon>Amborella</taxon>
    </lineage>
</organism>
<reference evidence="3" key="1">
    <citation type="journal article" date="2013" name="Science">
        <title>The Amborella genome and the evolution of flowering plants.</title>
        <authorList>
            <consortium name="Amborella Genome Project"/>
        </authorList>
    </citation>
    <scope>NUCLEOTIDE SEQUENCE [LARGE SCALE GENOMIC DNA]</scope>
</reference>
<accession>U5D1X5</accession>
<proteinExistence type="predicted"/>
<feature type="region of interest" description="Disordered" evidence="1">
    <location>
        <begin position="97"/>
        <end position="122"/>
    </location>
</feature>
<sequence length="151" mass="16487">MSCGRSGREEDGSFGQERGSYEIAEVARRRSGRRNRQAGWLSVDSRVAAIGCCRAEEQGVGREGVTRSSRVVADWSGEMVATGWLRLAGEVEGTAGFRERGEQGLRAGRGEERGEDGSSERRMAEEVAAWLQRGEAARLGLLEREIEVRAG</sequence>